<dbReference type="SUPFAM" id="SSF161098">
    <property type="entry name" value="MetI-like"/>
    <property type="match status" value="1"/>
</dbReference>
<name>A0ABV6UE93_9ACTN</name>
<dbReference type="InterPro" id="IPR035906">
    <property type="entry name" value="MetI-like_sf"/>
</dbReference>
<evidence type="ECO:0000256" key="5">
    <source>
        <dbReference type="ARBA" id="ARBA00022989"/>
    </source>
</evidence>
<dbReference type="Proteomes" id="UP001592528">
    <property type="component" value="Unassembled WGS sequence"/>
</dbReference>
<dbReference type="PROSITE" id="PS50928">
    <property type="entry name" value="ABC_TM1"/>
    <property type="match status" value="1"/>
</dbReference>
<comment type="subcellular location">
    <subcellularLocation>
        <location evidence="1 7">Cell membrane</location>
        <topology evidence="1 7">Multi-pass membrane protein</topology>
    </subcellularLocation>
</comment>
<organism evidence="9 10">
    <name type="scientific">Streptacidiphilus cavernicola</name>
    <dbReference type="NCBI Taxonomy" id="3342716"/>
    <lineage>
        <taxon>Bacteria</taxon>
        <taxon>Bacillati</taxon>
        <taxon>Actinomycetota</taxon>
        <taxon>Actinomycetes</taxon>
        <taxon>Kitasatosporales</taxon>
        <taxon>Streptomycetaceae</taxon>
        <taxon>Streptacidiphilus</taxon>
    </lineage>
</organism>
<feature type="domain" description="ABC transmembrane type-1" evidence="8">
    <location>
        <begin position="92"/>
        <end position="304"/>
    </location>
</feature>
<comment type="similarity">
    <text evidence="7">Belongs to the binding-protein-dependent transport system permease family.</text>
</comment>
<feature type="transmembrane region" description="Helical" evidence="7">
    <location>
        <begin position="129"/>
        <end position="149"/>
    </location>
</feature>
<dbReference type="PANTHER" id="PTHR30193">
    <property type="entry name" value="ABC TRANSPORTER PERMEASE PROTEIN"/>
    <property type="match status" value="1"/>
</dbReference>
<keyword evidence="2 7" id="KW-0813">Transport</keyword>
<dbReference type="EMBL" id="JBHEZZ010000001">
    <property type="protein sequence ID" value="MFC1399773.1"/>
    <property type="molecule type" value="Genomic_DNA"/>
</dbReference>
<evidence type="ECO:0000256" key="7">
    <source>
        <dbReference type="RuleBase" id="RU363032"/>
    </source>
</evidence>
<gene>
    <name evidence="9" type="ORF">ACEZDJ_00500</name>
</gene>
<dbReference type="Gene3D" id="1.10.3720.10">
    <property type="entry name" value="MetI-like"/>
    <property type="match status" value="1"/>
</dbReference>
<feature type="transmembrane region" description="Helical" evidence="7">
    <location>
        <begin position="235"/>
        <end position="255"/>
    </location>
</feature>
<evidence type="ECO:0000313" key="9">
    <source>
        <dbReference type="EMBL" id="MFC1399773.1"/>
    </source>
</evidence>
<feature type="transmembrane region" description="Helical" evidence="7">
    <location>
        <begin position="31"/>
        <end position="55"/>
    </location>
</feature>
<dbReference type="Pfam" id="PF00528">
    <property type="entry name" value="BPD_transp_1"/>
    <property type="match status" value="1"/>
</dbReference>
<evidence type="ECO:0000256" key="4">
    <source>
        <dbReference type="ARBA" id="ARBA00022692"/>
    </source>
</evidence>
<feature type="transmembrane region" description="Helical" evidence="7">
    <location>
        <begin position="284"/>
        <end position="303"/>
    </location>
</feature>
<keyword evidence="10" id="KW-1185">Reference proteome</keyword>
<evidence type="ECO:0000256" key="2">
    <source>
        <dbReference type="ARBA" id="ARBA00022448"/>
    </source>
</evidence>
<evidence type="ECO:0000313" key="10">
    <source>
        <dbReference type="Proteomes" id="UP001592528"/>
    </source>
</evidence>
<dbReference type="CDD" id="cd06261">
    <property type="entry name" value="TM_PBP2"/>
    <property type="match status" value="1"/>
</dbReference>
<comment type="caution">
    <text evidence="9">The sequence shown here is derived from an EMBL/GenBank/DDBJ whole genome shotgun (WGS) entry which is preliminary data.</text>
</comment>
<proteinExistence type="inferred from homology"/>
<keyword evidence="3" id="KW-1003">Cell membrane</keyword>
<keyword evidence="6 7" id="KW-0472">Membrane</keyword>
<keyword evidence="4 7" id="KW-0812">Transmembrane</keyword>
<dbReference type="PANTHER" id="PTHR30193:SF37">
    <property type="entry name" value="INNER MEMBRANE ABC TRANSPORTER PERMEASE PROTEIN YCJO"/>
    <property type="match status" value="1"/>
</dbReference>
<dbReference type="InterPro" id="IPR000515">
    <property type="entry name" value="MetI-like"/>
</dbReference>
<sequence>MAQDIELRRAGQVPVQVRPGRVKRARESPMGWLYTAPALLIFSVFIIGPTAYTFYVSTFHWNVLNTAMSRYVGLDNYSALFDSTTPSFLSSAWRSLYFSGAMVIGGTAVSLALALLLQRGGRVLGAARVALFAPHATPIVATSLAWVWIFNPQFGLADMLLKAFHLPVSQWLFSPTWAMPSVIVYSLWHEVGFTVVLFLGGLAVISPELGEAAQMDGANAWQQFWHVTWPQLRPVTLFVVVITSISSLQAFTQFYEMGKGGPVYATTTLSYLVYQEAFVLFDTGYGAALAVVLFIVTAAFTLLQRRTGERIADAG</sequence>
<dbReference type="RefSeq" id="WP_051726093.1">
    <property type="nucleotide sequence ID" value="NZ_JBHEZZ010000001.1"/>
</dbReference>
<feature type="transmembrane region" description="Helical" evidence="7">
    <location>
        <begin position="96"/>
        <end position="117"/>
    </location>
</feature>
<reference evidence="9 10" key="1">
    <citation type="submission" date="2024-09" db="EMBL/GenBank/DDBJ databases">
        <authorList>
            <person name="Lee S.D."/>
        </authorList>
    </citation>
    <scope>NUCLEOTIDE SEQUENCE [LARGE SCALE GENOMIC DNA]</scope>
    <source>
        <strain evidence="9 10">N1-5</strain>
    </source>
</reference>
<evidence type="ECO:0000256" key="1">
    <source>
        <dbReference type="ARBA" id="ARBA00004651"/>
    </source>
</evidence>
<accession>A0ABV6UE93</accession>
<protein>
    <submittedName>
        <fullName evidence="9">Carbohydrate ABC transporter permease</fullName>
    </submittedName>
</protein>
<keyword evidence="5 7" id="KW-1133">Transmembrane helix</keyword>
<evidence type="ECO:0000259" key="8">
    <source>
        <dbReference type="PROSITE" id="PS50928"/>
    </source>
</evidence>
<dbReference type="InterPro" id="IPR051393">
    <property type="entry name" value="ABC_transporter_permease"/>
</dbReference>
<feature type="transmembrane region" description="Helical" evidence="7">
    <location>
        <begin position="182"/>
        <end position="205"/>
    </location>
</feature>
<evidence type="ECO:0000256" key="3">
    <source>
        <dbReference type="ARBA" id="ARBA00022475"/>
    </source>
</evidence>
<evidence type="ECO:0000256" key="6">
    <source>
        <dbReference type="ARBA" id="ARBA00023136"/>
    </source>
</evidence>